<protein>
    <submittedName>
        <fullName evidence="6">NAD(P)-binding protein</fullName>
    </submittedName>
</protein>
<dbReference type="InterPro" id="IPR057326">
    <property type="entry name" value="KR_dom"/>
</dbReference>
<dbReference type="InterPro" id="IPR036291">
    <property type="entry name" value="NAD(P)-bd_dom_sf"/>
</dbReference>
<keyword evidence="7" id="KW-1185">Reference proteome</keyword>
<evidence type="ECO:0000259" key="5">
    <source>
        <dbReference type="SMART" id="SM00822"/>
    </source>
</evidence>
<dbReference type="PROSITE" id="PS00061">
    <property type="entry name" value="ADH_SHORT"/>
    <property type="match status" value="1"/>
</dbReference>
<gene>
    <name evidence="6" type="ORF">DAEQUDRAFT_678093</name>
</gene>
<name>A0A165LQX1_9APHY</name>
<dbReference type="InterPro" id="IPR002347">
    <property type="entry name" value="SDR_fam"/>
</dbReference>
<dbReference type="InterPro" id="IPR051911">
    <property type="entry name" value="SDR_oxidoreductase"/>
</dbReference>
<evidence type="ECO:0000313" key="6">
    <source>
        <dbReference type="EMBL" id="KZT64741.1"/>
    </source>
</evidence>
<evidence type="ECO:0000313" key="7">
    <source>
        <dbReference type="Proteomes" id="UP000076727"/>
    </source>
</evidence>
<evidence type="ECO:0000256" key="1">
    <source>
        <dbReference type="ARBA" id="ARBA00006484"/>
    </source>
</evidence>
<dbReference type="Gene3D" id="3.40.50.720">
    <property type="entry name" value="NAD(P)-binding Rossmann-like Domain"/>
    <property type="match status" value="1"/>
</dbReference>
<evidence type="ECO:0000256" key="3">
    <source>
        <dbReference type="ARBA" id="ARBA00023002"/>
    </source>
</evidence>
<proteinExistence type="inferred from homology"/>
<dbReference type="GO" id="GO:0016491">
    <property type="term" value="F:oxidoreductase activity"/>
    <property type="evidence" value="ECO:0007669"/>
    <property type="project" value="UniProtKB-KW"/>
</dbReference>
<dbReference type="PANTHER" id="PTHR43976">
    <property type="entry name" value="SHORT CHAIN DEHYDROGENASE"/>
    <property type="match status" value="1"/>
</dbReference>
<comment type="similarity">
    <text evidence="1 4">Belongs to the short-chain dehydrogenases/reductases (SDR) family.</text>
</comment>
<sequence length="306" mass="33442">MRAPGEKVWLITGANSGIGYALARYVLSQGDKVIATVRSLSKFPENLKKAGGRPLLLDLSVSDADIRKAGEDALEIHGRVDVLVNNAGWGVVAPVEELDLDEVRASFQTMVFGAVALIQSLLPHFRERRVGHILNVSSIGGFAGFAGWGAYGAAKGALDLFSESLSAEVAPFNIRVLIIMPGYFSTNFFQYASSVDKHKDSTVYTLPSQGFRTLEEIPRGHVAEGQIGDVEKLSARVFEVVHGTGLAKGLVDDQGKREWLRVPLGPDCGMRMLEKIQVLKENAEAFETIWRSTDVEPERLKFFPRG</sequence>
<keyword evidence="3" id="KW-0560">Oxidoreductase</keyword>
<dbReference type="AlphaFoldDB" id="A0A165LQX1"/>
<dbReference type="CDD" id="cd05374">
    <property type="entry name" value="17beta-HSD-like_SDR_c"/>
    <property type="match status" value="1"/>
</dbReference>
<keyword evidence="2" id="KW-0521">NADP</keyword>
<accession>A0A165LQX1</accession>
<dbReference type="InterPro" id="IPR020904">
    <property type="entry name" value="Sc_DH/Rdtase_CS"/>
</dbReference>
<feature type="domain" description="Ketoreductase" evidence="5">
    <location>
        <begin position="7"/>
        <end position="183"/>
    </location>
</feature>
<dbReference type="PANTHER" id="PTHR43976:SF16">
    <property type="entry name" value="SHORT-CHAIN DEHYDROGENASE_REDUCTASE FAMILY PROTEIN"/>
    <property type="match status" value="1"/>
</dbReference>
<dbReference type="Proteomes" id="UP000076727">
    <property type="component" value="Unassembled WGS sequence"/>
</dbReference>
<evidence type="ECO:0000256" key="4">
    <source>
        <dbReference type="RuleBase" id="RU000363"/>
    </source>
</evidence>
<dbReference type="EMBL" id="KV429120">
    <property type="protein sequence ID" value="KZT64741.1"/>
    <property type="molecule type" value="Genomic_DNA"/>
</dbReference>
<dbReference type="SUPFAM" id="SSF51735">
    <property type="entry name" value="NAD(P)-binding Rossmann-fold domains"/>
    <property type="match status" value="1"/>
</dbReference>
<dbReference type="SMART" id="SM00822">
    <property type="entry name" value="PKS_KR"/>
    <property type="match status" value="1"/>
</dbReference>
<evidence type="ECO:0000256" key="2">
    <source>
        <dbReference type="ARBA" id="ARBA00022857"/>
    </source>
</evidence>
<reference evidence="6 7" key="1">
    <citation type="journal article" date="2016" name="Mol. Biol. Evol.">
        <title>Comparative Genomics of Early-Diverging Mushroom-Forming Fungi Provides Insights into the Origins of Lignocellulose Decay Capabilities.</title>
        <authorList>
            <person name="Nagy L.G."/>
            <person name="Riley R."/>
            <person name="Tritt A."/>
            <person name="Adam C."/>
            <person name="Daum C."/>
            <person name="Floudas D."/>
            <person name="Sun H."/>
            <person name="Yadav J.S."/>
            <person name="Pangilinan J."/>
            <person name="Larsson K.H."/>
            <person name="Matsuura K."/>
            <person name="Barry K."/>
            <person name="Labutti K."/>
            <person name="Kuo R."/>
            <person name="Ohm R.A."/>
            <person name="Bhattacharya S.S."/>
            <person name="Shirouzu T."/>
            <person name="Yoshinaga Y."/>
            <person name="Martin F.M."/>
            <person name="Grigoriev I.V."/>
            <person name="Hibbett D.S."/>
        </authorList>
    </citation>
    <scope>NUCLEOTIDE SEQUENCE [LARGE SCALE GENOMIC DNA]</scope>
    <source>
        <strain evidence="6 7">L-15889</strain>
    </source>
</reference>
<dbReference type="Pfam" id="PF00106">
    <property type="entry name" value="adh_short"/>
    <property type="match status" value="1"/>
</dbReference>
<dbReference type="PRINTS" id="PR00080">
    <property type="entry name" value="SDRFAMILY"/>
</dbReference>
<dbReference type="OrthoDB" id="1274115at2759"/>
<dbReference type="PRINTS" id="PR00081">
    <property type="entry name" value="GDHRDH"/>
</dbReference>
<dbReference type="STRING" id="1314783.A0A165LQX1"/>
<organism evidence="6 7">
    <name type="scientific">Daedalea quercina L-15889</name>
    <dbReference type="NCBI Taxonomy" id="1314783"/>
    <lineage>
        <taxon>Eukaryota</taxon>
        <taxon>Fungi</taxon>
        <taxon>Dikarya</taxon>
        <taxon>Basidiomycota</taxon>
        <taxon>Agaricomycotina</taxon>
        <taxon>Agaricomycetes</taxon>
        <taxon>Polyporales</taxon>
        <taxon>Fomitopsis</taxon>
    </lineage>
</organism>